<dbReference type="GO" id="GO:0008171">
    <property type="term" value="F:O-methyltransferase activity"/>
    <property type="evidence" value="ECO:0007669"/>
    <property type="project" value="InterPro"/>
</dbReference>
<dbReference type="Gene3D" id="3.40.50.150">
    <property type="entry name" value="Vaccinia Virus protein VP39"/>
    <property type="match status" value="1"/>
</dbReference>
<keyword evidence="2 7" id="KW-0808">Transferase</keyword>
<dbReference type="InterPro" id="IPR029063">
    <property type="entry name" value="SAM-dependent_MTases_sf"/>
</dbReference>
<evidence type="ECO:0000256" key="3">
    <source>
        <dbReference type="ARBA" id="ARBA00022691"/>
    </source>
</evidence>
<dbReference type="InterPro" id="IPR036390">
    <property type="entry name" value="WH_DNA-bd_sf"/>
</dbReference>
<keyword evidence="8" id="KW-1185">Reference proteome</keyword>
<dbReference type="EMBL" id="JACHIW010000001">
    <property type="protein sequence ID" value="MBB5156860.1"/>
    <property type="molecule type" value="Genomic_DNA"/>
</dbReference>
<keyword evidence="3" id="KW-0949">S-adenosyl-L-methionine</keyword>
<dbReference type="PANTHER" id="PTHR43712:SF2">
    <property type="entry name" value="O-METHYLTRANSFERASE CICE"/>
    <property type="match status" value="1"/>
</dbReference>
<dbReference type="GO" id="GO:0032259">
    <property type="term" value="P:methylation"/>
    <property type="evidence" value="ECO:0007669"/>
    <property type="project" value="UniProtKB-KW"/>
</dbReference>
<dbReference type="Pfam" id="PF08100">
    <property type="entry name" value="Dimerisation"/>
    <property type="match status" value="1"/>
</dbReference>
<dbReference type="InterPro" id="IPR001077">
    <property type="entry name" value="COMT_C"/>
</dbReference>
<reference evidence="7 8" key="1">
    <citation type="submission" date="2020-08" db="EMBL/GenBank/DDBJ databases">
        <title>Sequencing the genomes of 1000 actinobacteria strains.</title>
        <authorList>
            <person name="Klenk H.-P."/>
        </authorList>
    </citation>
    <scope>NUCLEOTIDE SEQUENCE [LARGE SCALE GENOMIC DNA]</scope>
    <source>
        <strain evidence="7 8">DSM 45584</strain>
    </source>
</reference>
<accession>A0A840QAL1</accession>
<name>A0A840QAL1_9PSEU</name>
<dbReference type="InterPro" id="IPR012967">
    <property type="entry name" value="COMT_dimerisation"/>
</dbReference>
<evidence type="ECO:0000313" key="8">
    <source>
        <dbReference type="Proteomes" id="UP000584374"/>
    </source>
</evidence>
<organism evidence="7 8">
    <name type="scientific">Saccharopolyspora phatthalungensis</name>
    <dbReference type="NCBI Taxonomy" id="664693"/>
    <lineage>
        <taxon>Bacteria</taxon>
        <taxon>Bacillati</taxon>
        <taxon>Actinomycetota</taxon>
        <taxon>Actinomycetes</taxon>
        <taxon>Pseudonocardiales</taxon>
        <taxon>Pseudonocardiaceae</taxon>
        <taxon>Saccharopolyspora</taxon>
    </lineage>
</organism>
<gene>
    <name evidence="7" type="ORF">BJ970_004394</name>
</gene>
<evidence type="ECO:0000259" key="6">
    <source>
        <dbReference type="Pfam" id="PF08100"/>
    </source>
</evidence>
<dbReference type="GO" id="GO:0046983">
    <property type="term" value="F:protein dimerization activity"/>
    <property type="evidence" value="ECO:0007669"/>
    <property type="project" value="InterPro"/>
</dbReference>
<feature type="domain" description="O-methyltransferase dimerisation" evidence="6">
    <location>
        <begin position="13"/>
        <end position="86"/>
    </location>
</feature>
<evidence type="ECO:0000256" key="1">
    <source>
        <dbReference type="ARBA" id="ARBA00022603"/>
    </source>
</evidence>
<dbReference type="SUPFAM" id="SSF53335">
    <property type="entry name" value="S-adenosyl-L-methionine-dependent methyltransferases"/>
    <property type="match status" value="1"/>
</dbReference>
<keyword evidence="1 7" id="KW-0489">Methyltransferase</keyword>
<dbReference type="AlphaFoldDB" id="A0A840QAL1"/>
<dbReference type="SUPFAM" id="SSF46785">
    <property type="entry name" value="Winged helix' DNA-binding domain"/>
    <property type="match status" value="1"/>
</dbReference>
<feature type="domain" description="O-methyltransferase C-terminal" evidence="5">
    <location>
        <begin position="111"/>
        <end position="319"/>
    </location>
</feature>
<proteinExistence type="predicted"/>
<sequence length="347" mass="37341">MASATDYEHIFMLLSSTVAGQALAVALDLKIADRIDAGSGDPADLAQSLGADRDNLTRLLQALAALGLCIEDDNGHFALTDVGALLRTTDPNSLANLAELNVVRIGDLVTWHEMKSSVLTGKCAFKHRNGVDFFEYLSARPELYQMFNLAMRQGSKLVAKDIAEVYDFSKAATIIDIGGNDGTLLATILAAHPRLTGALFDTAGGVAEAQATLDEAQVASRCTVTVGDFFQSVPGVADVYILKSVLHDWDDSAAHEILLSCRRAIPDDGRLLIIEPVLDKSASSTVYARLSDLNMMVALGGRERTREDFEELCRGSGFEVTQVRRLDQLDLSLIEAAPTAMPTAIQQ</sequence>
<dbReference type="PIRSF" id="PIRSF005739">
    <property type="entry name" value="O-mtase"/>
    <property type="match status" value="1"/>
</dbReference>
<dbReference type="Gene3D" id="1.10.287.1350">
    <property type="match status" value="1"/>
</dbReference>
<dbReference type="Proteomes" id="UP000584374">
    <property type="component" value="Unassembled WGS sequence"/>
</dbReference>
<dbReference type="RefSeq" id="WP_184727914.1">
    <property type="nucleotide sequence ID" value="NZ_JACHIW010000001.1"/>
</dbReference>
<dbReference type="Gene3D" id="1.10.10.10">
    <property type="entry name" value="Winged helix-like DNA-binding domain superfamily/Winged helix DNA-binding domain"/>
    <property type="match status" value="1"/>
</dbReference>
<dbReference type="PANTHER" id="PTHR43712">
    <property type="entry name" value="PUTATIVE (AFU_ORTHOLOGUE AFUA_4G14580)-RELATED"/>
    <property type="match status" value="1"/>
</dbReference>
<dbReference type="PROSITE" id="PS51683">
    <property type="entry name" value="SAM_OMT_II"/>
    <property type="match status" value="1"/>
</dbReference>
<dbReference type="InterPro" id="IPR036388">
    <property type="entry name" value="WH-like_DNA-bd_sf"/>
</dbReference>
<dbReference type="Pfam" id="PF00891">
    <property type="entry name" value="Methyltransf_2"/>
    <property type="match status" value="1"/>
</dbReference>
<evidence type="ECO:0000256" key="2">
    <source>
        <dbReference type="ARBA" id="ARBA00022679"/>
    </source>
</evidence>
<dbReference type="InterPro" id="IPR016461">
    <property type="entry name" value="COMT-like"/>
</dbReference>
<feature type="active site" description="Proton acceptor" evidence="4">
    <location>
        <position position="247"/>
    </location>
</feature>
<evidence type="ECO:0000259" key="5">
    <source>
        <dbReference type="Pfam" id="PF00891"/>
    </source>
</evidence>
<protein>
    <submittedName>
        <fullName evidence="7">SAM-dependent methyltransferase</fullName>
    </submittedName>
</protein>
<comment type="caution">
    <text evidence="7">The sequence shown here is derived from an EMBL/GenBank/DDBJ whole genome shotgun (WGS) entry which is preliminary data.</text>
</comment>
<evidence type="ECO:0000256" key="4">
    <source>
        <dbReference type="PIRSR" id="PIRSR005739-1"/>
    </source>
</evidence>
<evidence type="ECO:0000313" key="7">
    <source>
        <dbReference type="EMBL" id="MBB5156860.1"/>
    </source>
</evidence>